<dbReference type="AlphaFoldDB" id="W6NL10"/>
<dbReference type="InterPro" id="IPR051158">
    <property type="entry name" value="Metallophosphoesterase_sf"/>
</dbReference>
<organism evidence="3 4">
    <name type="scientific">Clostridium tyrobutyricum DIVETGP</name>
    <dbReference type="NCBI Taxonomy" id="1408889"/>
    <lineage>
        <taxon>Bacteria</taxon>
        <taxon>Bacillati</taxon>
        <taxon>Bacillota</taxon>
        <taxon>Clostridia</taxon>
        <taxon>Eubacteriales</taxon>
        <taxon>Clostridiaceae</taxon>
        <taxon>Clostridium</taxon>
    </lineage>
</organism>
<dbReference type="InterPro" id="IPR029052">
    <property type="entry name" value="Metallo-depent_PP-like"/>
</dbReference>
<dbReference type="GO" id="GO:0016787">
    <property type="term" value="F:hydrolase activity"/>
    <property type="evidence" value="ECO:0007669"/>
    <property type="project" value="UniProtKB-KW"/>
</dbReference>
<feature type="transmembrane region" description="Helical" evidence="1">
    <location>
        <begin position="5"/>
        <end position="26"/>
    </location>
</feature>
<protein>
    <submittedName>
        <fullName evidence="3">Phosphoesterase</fullName>
        <ecNumber evidence="3">3.1.-.-</ecNumber>
    </submittedName>
</protein>
<evidence type="ECO:0000313" key="3">
    <source>
        <dbReference type="EMBL" id="CDL92542.1"/>
    </source>
</evidence>
<reference evidence="3 4" key="1">
    <citation type="journal article" date="2015" name="Genome Announc.">
        <title>Draft Genome Sequence of Clostridium tyrobutyricum Strain DIVETGP, Isolated from Cow's Milk for Grana Padano Production.</title>
        <authorList>
            <person name="Soggiu A."/>
            <person name="Piras C."/>
            <person name="Gaiarsa S."/>
            <person name="Sassera D."/>
            <person name="Roncada P."/>
            <person name="Bendixen E."/>
            <person name="Brasca M."/>
            <person name="Bonizzi L."/>
        </authorList>
    </citation>
    <scope>NUCLEOTIDE SEQUENCE [LARGE SCALE GENOMIC DNA]</scope>
    <source>
        <strain evidence="3 4">DIVETGP</strain>
    </source>
</reference>
<keyword evidence="4" id="KW-1185">Reference proteome</keyword>
<keyword evidence="3" id="KW-0378">Hydrolase</keyword>
<dbReference type="CDD" id="cd07385">
    <property type="entry name" value="MPP_YkuE_C"/>
    <property type="match status" value="1"/>
</dbReference>
<gene>
    <name evidence="3" type="ORF">CTDIVETGP_2612</name>
</gene>
<dbReference type="EMBL" id="CBXI010000043">
    <property type="protein sequence ID" value="CDL92542.1"/>
    <property type="molecule type" value="Genomic_DNA"/>
</dbReference>
<keyword evidence="1" id="KW-0812">Transmembrane</keyword>
<proteinExistence type="predicted"/>
<evidence type="ECO:0000259" key="2">
    <source>
        <dbReference type="Pfam" id="PF00149"/>
    </source>
</evidence>
<comment type="caution">
    <text evidence="3">The sequence shown here is derived from an EMBL/GenBank/DDBJ whole genome shotgun (WGS) entry which is preliminary data.</text>
</comment>
<keyword evidence="1" id="KW-0472">Membrane</keyword>
<sequence length="301" mass="34431">MAILLYAVMASIIIGILRILILINIIKYYDCIIISDLIAVGVISFILILGTFNARRIKVTKYNINLNKSIKEFDKLNIVMVSDIHLGRLMGKNRLKAMVDRINSMNSDVLVLAGDIIDDDMNMDDCYDILRYFKNIKSRYGIYAVYGNHEYIGSNTYDIRPIYKKLKINLLEDTAKNIDDKFYIVGRNDKYSEICKQTSRKTVEELLETLDLKKPVVLVDHQPLDLENCKKYGVDIQLSGHTHKGQMYPNNLITKKVFKIDYGHLKDGSFNCIVSCGFGTWGPPIRLGSKSEIVQILVKFL</sequence>
<dbReference type="Gene3D" id="3.60.21.10">
    <property type="match status" value="1"/>
</dbReference>
<dbReference type="Pfam" id="PF00149">
    <property type="entry name" value="Metallophos"/>
    <property type="match status" value="1"/>
</dbReference>
<feature type="transmembrane region" description="Helical" evidence="1">
    <location>
        <begin position="32"/>
        <end position="52"/>
    </location>
</feature>
<evidence type="ECO:0000256" key="1">
    <source>
        <dbReference type="SAM" id="Phobius"/>
    </source>
</evidence>
<evidence type="ECO:0000313" key="4">
    <source>
        <dbReference type="Proteomes" id="UP000019482"/>
    </source>
</evidence>
<dbReference type="Proteomes" id="UP000019482">
    <property type="component" value="Unassembled WGS sequence"/>
</dbReference>
<dbReference type="InterPro" id="IPR004843">
    <property type="entry name" value="Calcineurin-like_PHP"/>
</dbReference>
<accession>W6NL10</accession>
<keyword evidence="1" id="KW-1133">Transmembrane helix</keyword>
<feature type="domain" description="Calcineurin-like phosphoesterase" evidence="2">
    <location>
        <begin position="77"/>
        <end position="244"/>
    </location>
</feature>
<name>W6NL10_CLOTY</name>
<dbReference type="SUPFAM" id="SSF56300">
    <property type="entry name" value="Metallo-dependent phosphatases"/>
    <property type="match status" value="1"/>
</dbReference>
<dbReference type="PANTHER" id="PTHR31302:SF0">
    <property type="entry name" value="TRANSMEMBRANE PROTEIN WITH METALLOPHOSPHOESTERASE DOMAIN"/>
    <property type="match status" value="1"/>
</dbReference>
<dbReference type="PANTHER" id="PTHR31302">
    <property type="entry name" value="TRANSMEMBRANE PROTEIN WITH METALLOPHOSPHOESTERASE DOMAIN-RELATED"/>
    <property type="match status" value="1"/>
</dbReference>
<dbReference type="EC" id="3.1.-.-" evidence="3"/>